<evidence type="ECO:0000313" key="2">
    <source>
        <dbReference type="EMBL" id="CAA9398978.1"/>
    </source>
</evidence>
<feature type="transmembrane region" description="Helical" evidence="1">
    <location>
        <begin position="147"/>
        <end position="167"/>
    </location>
</feature>
<keyword evidence="1" id="KW-0812">Transmembrane</keyword>
<dbReference type="AlphaFoldDB" id="A0A6J4NV39"/>
<sequence length="184" mass="18686">MAKLSGAAWTAHNLGLAACFGGQLFGKLALNANLDVVGDEEDRGKLLNTAWNGYNLINAASFATAAATWFPGRLGLSGKEIDQQTRNLVLAKDVLFAVGGLAGLASVIQGRALADQAPGGAVPIADGTTPSSRTPEKAAALLRSVNLLGNANIAVIGGIIGVTSLLAMKSSESTTFSGISRLLP</sequence>
<name>A0A6J4NV39_9ACTN</name>
<keyword evidence="1" id="KW-0472">Membrane</keyword>
<dbReference type="EMBL" id="CADCUV010000046">
    <property type="protein sequence ID" value="CAA9398978.1"/>
    <property type="molecule type" value="Genomic_DNA"/>
</dbReference>
<organism evidence="2">
    <name type="scientific">uncultured Rubrobacteraceae bacterium</name>
    <dbReference type="NCBI Taxonomy" id="349277"/>
    <lineage>
        <taxon>Bacteria</taxon>
        <taxon>Bacillati</taxon>
        <taxon>Actinomycetota</taxon>
        <taxon>Rubrobacteria</taxon>
        <taxon>Rubrobacterales</taxon>
        <taxon>Rubrobacteraceae</taxon>
        <taxon>environmental samples</taxon>
    </lineage>
</organism>
<reference evidence="2" key="1">
    <citation type="submission" date="2020-02" db="EMBL/GenBank/DDBJ databases">
        <authorList>
            <person name="Meier V. D."/>
        </authorList>
    </citation>
    <scope>NUCLEOTIDE SEQUENCE</scope>
    <source>
        <strain evidence="2">AVDCRST_MAG22</strain>
    </source>
</reference>
<accession>A0A6J4NV39</accession>
<keyword evidence="1" id="KW-1133">Transmembrane helix</keyword>
<dbReference type="PROSITE" id="PS51257">
    <property type="entry name" value="PROKAR_LIPOPROTEIN"/>
    <property type="match status" value="1"/>
</dbReference>
<evidence type="ECO:0000256" key="1">
    <source>
        <dbReference type="SAM" id="Phobius"/>
    </source>
</evidence>
<proteinExistence type="predicted"/>
<gene>
    <name evidence="2" type="ORF">AVDCRST_MAG22-1294</name>
</gene>
<protein>
    <submittedName>
        <fullName evidence="2">Uncharacterized protein</fullName>
    </submittedName>
</protein>